<feature type="compositionally biased region" description="Basic and acidic residues" evidence="1">
    <location>
        <begin position="248"/>
        <end position="264"/>
    </location>
</feature>
<feature type="compositionally biased region" description="Basic and acidic residues" evidence="1">
    <location>
        <begin position="384"/>
        <end position="402"/>
    </location>
</feature>
<feature type="compositionally biased region" description="Basic residues" evidence="1">
    <location>
        <begin position="407"/>
        <end position="416"/>
    </location>
</feature>
<dbReference type="Proteomes" id="UP001492380">
    <property type="component" value="Unassembled WGS sequence"/>
</dbReference>
<feature type="region of interest" description="Disordered" evidence="1">
    <location>
        <begin position="379"/>
        <end position="416"/>
    </location>
</feature>
<feature type="compositionally biased region" description="Basic residues" evidence="1">
    <location>
        <begin position="274"/>
        <end position="283"/>
    </location>
</feature>
<name>A0ABR1YP22_9PEZI</name>
<keyword evidence="3" id="KW-1185">Reference proteome</keyword>
<evidence type="ECO:0000256" key="1">
    <source>
        <dbReference type="SAM" id="MobiDB-lite"/>
    </source>
</evidence>
<accession>A0ABR1YP22</accession>
<proteinExistence type="predicted"/>
<reference evidence="2 3" key="1">
    <citation type="submission" date="2024-04" db="EMBL/GenBank/DDBJ databases">
        <title>Phyllosticta paracitricarpa is synonymous to the EU quarantine fungus P. citricarpa based on phylogenomic analyses.</title>
        <authorList>
            <consortium name="Lawrence Berkeley National Laboratory"/>
            <person name="Van Ingen-Buijs V.A."/>
            <person name="Van Westerhoven A.C."/>
            <person name="Haridas S."/>
            <person name="Skiadas P."/>
            <person name="Martin F."/>
            <person name="Groenewald J.Z."/>
            <person name="Crous P.W."/>
            <person name="Seidl M.F."/>
        </authorList>
    </citation>
    <scope>NUCLEOTIDE SEQUENCE [LARGE SCALE GENOMIC DNA]</scope>
    <source>
        <strain evidence="2 3">CBS 123374</strain>
    </source>
</reference>
<feature type="region of interest" description="Disordered" evidence="1">
    <location>
        <begin position="247"/>
        <end position="285"/>
    </location>
</feature>
<organism evidence="2 3">
    <name type="scientific">Phyllosticta capitalensis</name>
    <dbReference type="NCBI Taxonomy" id="121624"/>
    <lineage>
        <taxon>Eukaryota</taxon>
        <taxon>Fungi</taxon>
        <taxon>Dikarya</taxon>
        <taxon>Ascomycota</taxon>
        <taxon>Pezizomycotina</taxon>
        <taxon>Dothideomycetes</taxon>
        <taxon>Dothideomycetes incertae sedis</taxon>
        <taxon>Botryosphaeriales</taxon>
        <taxon>Phyllostictaceae</taxon>
        <taxon>Phyllosticta</taxon>
    </lineage>
</organism>
<sequence>MYGNMVRWNLEVAAASQENGTVPPATTAGNVARPFYQQSSIDSTETVHSVGEPVACTEAVQSVAEKGTDRNANNQNDGLPADRLADVMNADPTVDGFAHFGEQMERYEEVRSRLPHWPRMACHLSGINQNIRRSRTDDMPMPHFMVILELNSKILEARMHLQFVKDEWEKIKASRPCCLDELNRIHEPHENRDSGLYRHRHRDCHCIALPWRELIRAVTLRVANLELAAEKAIDEAAPVFTLRRSKAVRRESRNSTKSGRDTASKPKQTAPKTSQKKPKKTERKKVSFDLSTNLFGQEHRKRRQWDFKRTKVAFYKPGKWAPGIARRIKGEVSTPFPSCFASPKDKTWIYNDTFLNTSGYKGFQREFFGYDDPVESARLGAVEKSSRAEDEEEKQRPAERRPPVFMGKKRERRGSI</sequence>
<protein>
    <submittedName>
        <fullName evidence="2">Uncharacterized protein</fullName>
    </submittedName>
</protein>
<evidence type="ECO:0000313" key="3">
    <source>
        <dbReference type="Proteomes" id="UP001492380"/>
    </source>
</evidence>
<comment type="caution">
    <text evidence="2">The sequence shown here is derived from an EMBL/GenBank/DDBJ whole genome shotgun (WGS) entry which is preliminary data.</text>
</comment>
<evidence type="ECO:0000313" key="2">
    <source>
        <dbReference type="EMBL" id="KAK8235162.1"/>
    </source>
</evidence>
<dbReference type="EMBL" id="JBBWRZ010000005">
    <property type="protein sequence ID" value="KAK8235162.1"/>
    <property type="molecule type" value="Genomic_DNA"/>
</dbReference>
<gene>
    <name evidence="2" type="ORF">HDK90DRAFT_524790</name>
</gene>